<gene>
    <name evidence="2" type="ORF">CTI12_AA567140</name>
</gene>
<dbReference type="PANTHER" id="PTHR31286">
    <property type="entry name" value="GLYCINE-RICH CELL WALL STRUCTURAL PROTEIN 1.8-LIKE"/>
    <property type="match status" value="1"/>
</dbReference>
<dbReference type="EMBL" id="PKPP01014179">
    <property type="protein sequence ID" value="PWA39956.1"/>
    <property type="molecule type" value="Genomic_DNA"/>
</dbReference>
<proteinExistence type="predicted"/>
<dbReference type="PANTHER" id="PTHR31286:SF99">
    <property type="entry name" value="DUF4283 DOMAIN-CONTAINING PROTEIN"/>
    <property type="match status" value="1"/>
</dbReference>
<dbReference type="InterPro" id="IPR040256">
    <property type="entry name" value="At4g02000-like"/>
</dbReference>
<sequence length="201" mass="22989">MTANMCHKGIRNLEFARVLVEMDAGKELKKSIEIQYRDVCNNVKGSKKIQVVYDWKPPVCSHCKVFGHEIKKCMKVVVIENDAPKSATNVNGEKGKNVNYDEPCASDGQGNGRNYQNTGKNFNPKNLSANARFHNGEAKRSVNEFKRQEYRKKQVNNENMEKEKEKGDLRTNMWNVKGKDVEELRKTANKYSILESLPESC</sequence>
<protein>
    <recommendedName>
        <fullName evidence="4">ATPase, F1/V1/A1 complex, alpha/beta subunit, Zinc knuckle CX2CX4HX4C</fullName>
    </recommendedName>
</protein>
<feature type="compositionally biased region" description="Basic and acidic residues" evidence="1">
    <location>
        <begin position="135"/>
        <end position="152"/>
    </location>
</feature>
<evidence type="ECO:0008006" key="4">
    <source>
        <dbReference type="Google" id="ProtNLM"/>
    </source>
</evidence>
<evidence type="ECO:0000256" key="1">
    <source>
        <dbReference type="SAM" id="MobiDB-lite"/>
    </source>
</evidence>
<accession>A0A2U1KT79</accession>
<dbReference type="Proteomes" id="UP000245207">
    <property type="component" value="Unassembled WGS sequence"/>
</dbReference>
<name>A0A2U1KT79_ARTAN</name>
<dbReference type="AlphaFoldDB" id="A0A2U1KT79"/>
<dbReference type="OrthoDB" id="1939300at2759"/>
<evidence type="ECO:0000313" key="2">
    <source>
        <dbReference type="EMBL" id="PWA39956.1"/>
    </source>
</evidence>
<feature type="region of interest" description="Disordered" evidence="1">
    <location>
        <begin position="135"/>
        <end position="167"/>
    </location>
</feature>
<evidence type="ECO:0000313" key="3">
    <source>
        <dbReference type="Proteomes" id="UP000245207"/>
    </source>
</evidence>
<keyword evidence="3" id="KW-1185">Reference proteome</keyword>
<comment type="caution">
    <text evidence="2">The sequence shown here is derived from an EMBL/GenBank/DDBJ whole genome shotgun (WGS) entry which is preliminary data.</text>
</comment>
<organism evidence="2 3">
    <name type="scientific">Artemisia annua</name>
    <name type="common">Sweet wormwood</name>
    <dbReference type="NCBI Taxonomy" id="35608"/>
    <lineage>
        <taxon>Eukaryota</taxon>
        <taxon>Viridiplantae</taxon>
        <taxon>Streptophyta</taxon>
        <taxon>Embryophyta</taxon>
        <taxon>Tracheophyta</taxon>
        <taxon>Spermatophyta</taxon>
        <taxon>Magnoliopsida</taxon>
        <taxon>eudicotyledons</taxon>
        <taxon>Gunneridae</taxon>
        <taxon>Pentapetalae</taxon>
        <taxon>asterids</taxon>
        <taxon>campanulids</taxon>
        <taxon>Asterales</taxon>
        <taxon>Asteraceae</taxon>
        <taxon>Asteroideae</taxon>
        <taxon>Anthemideae</taxon>
        <taxon>Artemisiinae</taxon>
        <taxon>Artemisia</taxon>
    </lineage>
</organism>
<reference evidence="2 3" key="1">
    <citation type="journal article" date="2018" name="Mol. Plant">
        <title>The genome of Artemisia annua provides insight into the evolution of Asteraceae family and artemisinin biosynthesis.</title>
        <authorList>
            <person name="Shen Q."/>
            <person name="Zhang L."/>
            <person name="Liao Z."/>
            <person name="Wang S."/>
            <person name="Yan T."/>
            <person name="Shi P."/>
            <person name="Liu M."/>
            <person name="Fu X."/>
            <person name="Pan Q."/>
            <person name="Wang Y."/>
            <person name="Lv Z."/>
            <person name="Lu X."/>
            <person name="Zhang F."/>
            <person name="Jiang W."/>
            <person name="Ma Y."/>
            <person name="Chen M."/>
            <person name="Hao X."/>
            <person name="Li L."/>
            <person name="Tang Y."/>
            <person name="Lv G."/>
            <person name="Zhou Y."/>
            <person name="Sun X."/>
            <person name="Brodelius P.E."/>
            <person name="Rose J.K.C."/>
            <person name="Tang K."/>
        </authorList>
    </citation>
    <scope>NUCLEOTIDE SEQUENCE [LARGE SCALE GENOMIC DNA]</scope>
    <source>
        <strain evidence="3">cv. Huhao1</strain>
        <tissue evidence="2">Leaf</tissue>
    </source>
</reference>